<dbReference type="RefSeq" id="WP_254090150.1">
    <property type="nucleotide sequence ID" value="NZ_JAHESC010000012.1"/>
</dbReference>
<keyword evidence="5" id="KW-1185">Reference proteome</keyword>
<dbReference type="SUPFAM" id="SSF111384">
    <property type="entry name" value="OmpH-like"/>
    <property type="match status" value="1"/>
</dbReference>
<dbReference type="GO" id="GO:0051082">
    <property type="term" value="F:unfolded protein binding"/>
    <property type="evidence" value="ECO:0007669"/>
    <property type="project" value="InterPro"/>
</dbReference>
<dbReference type="InterPro" id="IPR024930">
    <property type="entry name" value="Skp_dom_sf"/>
</dbReference>
<name>A0AAP2GD18_9BACT</name>
<dbReference type="GO" id="GO:0005829">
    <property type="term" value="C:cytosol"/>
    <property type="evidence" value="ECO:0007669"/>
    <property type="project" value="TreeGrafter"/>
</dbReference>
<evidence type="ECO:0000256" key="3">
    <source>
        <dbReference type="SAM" id="Phobius"/>
    </source>
</evidence>
<gene>
    <name evidence="4" type="ORF">KK078_10115</name>
</gene>
<dbReference type="SMART" id="SM00935">
    <property type="entry name" value="OmpH"/>
    <property type="match status" value="1"/>
</dbReference>
<keyword evidence="3" id="KW-1133">Transmembrane helix</keyword>
<accession>A0AAP2GD18</accession>
<feature type="transmembrane region" description="Helical" evidence="3">
    <location>
        <begin position="5"/>
        <end position="25"/>
    </location>
</feature>
<keyword evidence="2" id="KW-0732">Signal</keyword>
<organism evidence="4 5">
    <name type="scientific">Dawidia soli</name>
    <dbReference type="NCBI Taxonomy" id="2782352"/>
    <lineage>
        <taxon>Bacteria</taxon>
        <taxon>Pseudomonadati</taxon>
        <taxon>Bacteroidota</taxon>
        <taxon>Cytophagia</taxon>
        <taxon>Cytophagales</taxon>
        <taxon>Chryseotaleaceae</taxon>
        <taxon>Dawidia</taxon>
    </lineage>
</organism>
<proteinExistence type="inferred from homology"/>
<dbReference type="EMBL" id="JAHESC010000012">
    <property type="protein sequence ID" value="MBT1686914.1"/>
    <property type="molecule type" value="Genomic_DNA"/>
</dbReference>
<evidence type="ECO:0000256" key="1">
    <source>
        <dbReference type="ARBA" id="ARBA00009091"/>
    </source>
</evidence>
<dbReference type="Pfam" id="PF03938">
    <property type="entry name" value="OmpH"/>
    <property type="match status" value="1"/>
</dbReference>
<dbReference type="AlphaFoldDB" id="A0AAP2GD18"/>
<comment type="similarity">
    <text evidence="1">Belongs to the Skp family.</text>
</comment>
<comment type="caution">
    <text evidence="4">The sequence shown here is derived from an EMBL/GenBank/DDBJ whole genome shotgun (WGS) entry which is preliminary data.</text>
</comment>
<dbReference type="Gene3D" id="3.30.910.20">
    <property type="entry name" value="Skp domain"/>
    <property type="match status" value="1"/>
</dbReference>
<dbReference type="PANTHER" id="PTHR35089">
    <property type="entry name" value="CHAPERONE PROTEIN SKP"/>
    <property type="match status" value="1"/>
</dbReference>
<dbReference type="GO" id="GO:0050821">
    <property type="term" value="P:protein stabilization"/>
    <property type="evidence" value="ECO:0007669"/>
    <property type="project" value="TreeGrafter"/>
</dbReference>
<dbReference type="PANTHER" id="PTHR35089:SF1">
    <property type="entry name" value="CHAPERONE PROTEIN SKP"/>
    <property type="match status" value="1"/>
</dbReference>
<sequence>MLQRILVGLGVLNLLFVIFLGVLFFQGQNVVYVDSVKLMNGYKGMQDARAAYQQKAGAWKANIDTLASEVQKQIFTYEKESPRMSAKERQLSQELIRTKQKQFTDYQQAMNTQAQQEDSKMTGEVVTQVNAYLKKYGEANGYKIILAATEYGNIAYADEGLDITEKVLEGLNNEYVGK</sequence>
<keyword evidence="3" id="KW-0472">Membrane</keyword>
<dbReference type="InterPro" id="IPR005632">
    <property type="entry name" value="Chaperone_Skp"/>
</dbReference>
<protein>
    <submittedName>
        <fullName evidence="4">OmpH family outer membrane protein</fullName>
    </submittedName>
</protein>
<keyword evidence="3" id="KW-0812">Transmembrane</keyword>
<reference evidence="4 5" key="1">
    <citation type="submission" date="2021-05" db="EMBL/GenBank/DDBJ databases">
        <title>A Polyphasic approach of four new species of the genus Ohtaekwangia: Ohtaekwangia histidinii sp. nov., Ohtaekwangia cretensis sp. nov., Ohtaekwangia indiensis sp. nov., Ohtaekwangia reichenbachii sp. nov. from diverse environment.</title>
        <authorList>
            <person name="Octaviana S."/>
        </authorList>
    </citation>
    <scope>NUCLEOTIDE SEQUENCE [LARGE SCALE GENOMIC DNA]</scope>
    <source>
        <strain evidence="4 5">PWU37</strain>
    </source>
</reference>
<evidence type="ECO:0000256" key="2">
    <source>
        <dbReference type="ARBA" id="ARBA00022729"/>
    </source>
</evidence>
<evidence type="ECO:0000313" key="4">
    <source>
        <dbReference type="EMBL" id="MBT1686914.1"/>
    </source>
</evidence>
<dbReference type="Proteomes" id="UP001319180">
    <property type="component" value="Unassembled WGS sequence"/>
</dbReference>
<evidence type="ECO:0000313" key="5">
    <source>
        <dbReference type="Proteomes" id="UP001319180"/>
    </source>
</evidence>